<organism evidence="3 4">
    <name type="scientific">Caenorhabditis japonica</name>
    <dbReference type="NCBI Taxonomy" id="281687"/>
    <lineage>
        <taxon>Eukaryota</taxon>
        <taxon>Metazoa</taxon>
        <taxon>Ecdysozoa</taxon>
        <taxon>Nematoda</taxon>
        <taxon>Chromadorea</taxon>
        <taxon>Rhabditida</taxon>
        <taxon>Rhabditina</taxon>
        <taxon>Rhabditomorpha</taxon>
        <taxon>Rhabditoidea</taxon>
        <taxon>Rhabditidae</taxon>
        <taxon>Peloderinae</taxon>
        <taxon>Caenorhabditis</taxon>
    </lineage>
</organism>
<dbReference type="PANTHER" id="PTHR45994">
    <property type="entry name" value="FI21225P1"/>
    <property type="match status" value="1"/>
</dbReference>
<dbReference type="AlphaFoldDB" id="A0A8R1ILJ6"/>
<evidence type="ECO:0000256" key="1">
    <source>
        <dbReference type="ARBA" id="ARBA00004496"/>
    </source>
</evidence>
<reference evidence="4" key="1">
    <citation type="submission" date="2010-08" db="EMBL/GenBank/DDBJ databases">
        <authorList>
            <consortium name="Caenorhabditis japonica Sequencing Consortium"/>
            <person name="Wilson R.K."/>
        </authorList>
    </citation>
    <scope>NUCLEOTIDE SEQUENCE [LARGE SCALE GENOMIC DNA]</scope>
    <source>
        <strain evidence="4">DF5081</strain>
    </source>
</reference>
<dbReference type="SUPFAM" id="SSF48371">
    <property type="entry name" value="ARM repeat"/>
    <property type="match status" value="1"/>
</dbReference>
<dbReference type="PANTHER" id="PTHR45994:SF1">
    <property type="entry name" value="FI21225P1"/>
    <property type="match status" value="1"/>
</dbReference>
<keyword evidence="2" id="KW-0963">Cytoplasm</keyword>
<sequence>VVKPLCDLLHPEVDGKANYDALLTLTNLASVSDSIRDRILKEKAIPKIEEFWFMTDHEHLRAAASELLLNLLYSDKFFEETVAKGTDRLKLWVLYAAEPEDERLSRACSAAFAVLSHDETACARVMEEIKSWPEVGFLKIFWLGYGNGQKRSIGLDIFCFYTKFYF</sequence>
<name>A0A8R1ILJ6_CAEJA</name>
<comment type="subcellular location">
    <subcellularLocation>
        <location evidence="1">Cytoplasm</location>
    </subcellularLocation>
</comment>
<dbReference type="Gene3D" id="1.25.10.10">
    <property type="entry name" value="Leucine-rich Repeat Variant"/>
    <property type="match status" value="1"/>
</dbReference>
<dbReference type="InterPro" id="IPR016024">
    <property type="entry name" value="ARM-type_fold"/>
</dbReference>
<protein>
    <submittedName>
        <fullName evidence="3">Uncharacterized protein</fullName>
    </submittedName>
</protein>
<dbReference type="GO" id="GO:0005737">
    <property type="term" value="C:cytoplasm"/>
    <property type="evidence" value="ECO:0007669"/>
    <property type="project" value="UniProtKB-SubCell"/>
</dbReference>
<evidence type="ECO:0000313" key="4">
    <source>
        <dbReference type="Proteomes" id="UP000005237"/>
    </source>
</evidence>
<accession>A0A8R1ILJ6</accession>
<dbReference type="InterPro" id="IPR011989">
    <property type="entry name" value="ARM-like"/>
</dbReference>
<keyword evidence="4" id="KW-1185">Reference proteome</keyword>
<evidence type="ECO:0000313" key="3">
    <source>
        <dbReference type="EnsemblMetazoa" id="CJA32820.1"/>
    </source>
</evidence>
<dbReference type="Proteomes" id="UP000005237">
    <property type="component" value="Unassembled WGS sequence"/>
</dbReference>
<reference evidence="3" key="2">
    <citation type="submission" date="2022-06" db="UniProtKB">
        <authorList>
            <consortium name="EnsemblMetazoa"/>
        </authorList>
    </citation>
    <scope>IDENTIFICATION</scope>
    <source>
        <strain evidence="3">DF5081</strain>
    </source>
</reference>
<dbReference type="EnsemblMetazoa" id="CJA32820.1">
    <property type="protein sequence ID" value="CJA32820.1"/>
    <property type="gene ID" value="WBGene00208667"/>
</dbReference>
<evidence type="ECO:0000256" key="2">
    <source>
        <dbReference type="ARBA" id="ARBA00022490"/>
    </source>
</evidence>
<dbReference type="GO" id="GO:0051879">
    <property type="term" value="F:Hsp90 protein binding"/>
    <property type="evidence" value="ECO:0007669"/>
    <property type="project" value="TreeGrafter"/>
</dbReference>
<proteinExistence type="predicted"/>